<dbReference type="GO" id="GO:0003714">
    <property type="term" value="F:transcription corepressor activity"/>
    <property type="evidence" value="ECO:0007669"/>
    <property type="project" value="TreeGrafter"/>
</dbReference>
<comment type="subcellular location">
    <subcellularLocation>
        <location evidence="1">Nucleus</location>
    </subcellularLocation>
</comment>
<gene>
    <name evidence="5" type="ORF">EVAR_55770_1</name>
</gene>
<keyword evidence="3" id="KW-0539">Nucleus</keyword>
<accession>A0A4C1YQK2</accession>
<evidence type="ECO:0000256" key="2">
    <source>
        <dbReference type="ARBA" id="ARBA00005907"/>
    </source>
</evidence>
<dbReference type="EMBL" id="BGZK01001299">
    <property type="protein sequence ID" value="GBP76687.1"/>
    <property type="molecule type" value="Genomic_DNA"/>
</dbReference>
<dbReference type="GO" id="GO:0030691">
    <property type="term" value="C:Noc2p-Noc3p complex"/>
    <property type="evidence" value="ECO:0007669"/>
    <property type="project" value="TreeGrafter"/>
</dbReference>
<keyword evidence="6" id="KW-1185">Reference proteome</keyword>
<dbReference type="GO" id="GO:0042393">
    <property type="term" value="F:histone binding"/>
    <property type="evidence" value="ECO:0007669"/>
    <property type="project" value="TreeGrafter"/>
</dbReference>
<dbReference type="GO" id="GO:0000122">
    <property type="term" value="P:negative regulation of transcription by RNA polymerase II"/>
    <property type="evidence" value="ECO:0007669"/>
    <property type="project" value="TreeGrafter"/>
</dbReference>
<comment type="similarity">
    <text evidence="2">Belongs to the NOC2 family.</text>
</comment>
<proteinExistence type="inferred from homology"/>
<dbReference type="PANTHER" id="PTHR12687:SF4">
    <property type="entry name" value="NUCLEOLAR COMPLEX PROTEIN 2 HOMOLOG"/>
    <property type="match status" value="1"/>
</dbReference>
<evidence type="ECO:0000256" key="1">
    <source>
        <dbReference type="ARBA" id="ARBA00004123"/>
    </source>
</evidence>
<dbReference type="STRING" id="151549.A0A4C1YQK2"/>
<dbReference type="GO" id="GO:0030690">
    <property type="term" value="C:Noc1p-Noc2p complex"/>
    <property type="evidence" value="ECO:0007669"/>
    <property type="project" value="TreeGrafter"/>
</dbReference>
<protein>
    <submittedName>
        <fullName evidence="5">Nucleolar complex protein 2 homolog</fullName>
    </submittedName>
</protein>
<sequence>MGKQNTSDSEDELNPANHKQDLQKLKEIDPDFYSFLEENDEKLLDFNIESENSEAEDEDDSVHVPGVLKADSDESDFEEEGGKPMANYKVTLKMVSEWQTNLQNENKISLNTLVNVLKAFNAAMLRVTTEDGNEAATYKVEGSSVFNAVIQLCVLYLPPALKKYLRLDQSGKDPRKCKHFVKIKHPLISYLNDLMKLLGGVTSTNILTVLLKHLHQMSVYVACFGRISRLLLKKLIPLWSSGEETVRVLAFLCILRIMRNQQATLLNPVLKAMYLTYVKNCKFIRQFLKTCAISNYTKKLRQLLEKIEENSKFIENERSKISFSLSDNKLISAWELNIKNRGTPLSKFFESWNKISRIQKRKKITNNDDLAEELPLIKRPKRNEAHELQKDKGAVVLFPSDSEDEKDEFVFGGTEKESKKENSTKKLKKVKKGKKKKAVQNTVTEIDDYINDEPDLVQDFSAKDW</sequence>
<comment type="caution">
    <text evidence="5">The sequence shown here is derived from an EMBL/GenBank/DDBJ whole genome shotgun (WGS) entry which is preliminary data.</text>
</comment>
<name>A0A4C1YQK2_EUMVA</name>
<dbReference type="OrthoDB" id="10266662at2759"/>
<dbReference type="GO" id="GO:0042273">
    <property type="term" value="P:ribosomal large subunit biogenesis"/>
    <property type="evidence" value="ECO:0007669"/>
    <property type="project" value="TreeGrafter"/>
</dbReference>
<dbReference type="Pfam" id="PF03715">
    <property type="entry name" value="Noc2"/>
    <property type="match status" value="1"/>
</dbReference>
<feature type="region of interest" description="Disordered" evidence="4">
    <location>
        <begin position="1"/>
        <end position="24"/>
    </location>
</feature>
<evidence type="ECO:0000313" key="5">
    <source>
        <dbReference type="EMBL" id="GBP76687.1"/>
    </source>
</evidence>
<dbReference type="InterPro" id="IPR005343">
    <property type="entry name" value="Noc2"/>
</dbReference>
<organism evidence="5 6">
    <name type="scientific">Eumeta variegata</name>
    <name type="common">Bagworm moth</name>
    <name type="synonym">Eumeta japonica</name>
    <dbReference type="NCBI Taxonomy" id="151549"/>
    <lineage>
        <taxon>Eukaryota</taxon>
        <taxon>Metazoa</taxon>
        <taxon>Ecdysozoa</taxon>
        <taxon>Arthropoda</taxon>
        <taxon>Hexapoda</taxon>
        <taxon>Insecta</taxon>
        <taxon>Pterygota</taxon>
        <taxon>Neoptera</taxon>
        <taxon>Endopterygota</taxon>
        <taxon>Lepidoptera</taxon>
        <taxon>Glossata</taxon>
        <taxon>Ditrysia</taxon>
        <taxon>Tineoidea</taxon>
        <taxon>Psychidae</taxon>
        <taxon>Oiketicinae</taxon>
        <taxon>Eumeta</taxon>
    </lineage>
</organism>
<dbReference type="GO" id="GO:0005730">
    <property type="term" value="C:nucleolus"/>
    <property type="evidence" value="ECO:0007669"/>
    <property type="project" value="TreeGrafter"/>
</dbReference>
<dbReference type="GO" id="GO:0005654">
    <property type="term" value="C:nucleoplasm"/>
    <property type="evidence" value="ECO:0007669"/>
    <property type="project" value="TreeGrafter"/>
</dbReference>
<evidence type="ECO:0000256" key="3">
    <source>
        <dbReference type="ARBA" id="ARBA00023242"/>
    </source>
</evidence>
<dbReference type="Proteomes" id="UP000299102">
    <property type="component" value="Unassembled WGS sequence"/>
</dbReference>
<evidence type="ECO:0000313" key="6">
    <source>
        <dbReference type="Proteomes" id="UP000299102"/>
    </source>
</evidence>
<dbReference type="AlphaFoldDB" id="A0A4C1YQK2"/>
<reference evidence="5 6" key="1">
    <citation type="journal article" date="2019" name="Commun. Biol.">
        <title>The bagworm genome reveals a unique fibroin gene that provides high tensile strength.</title>
        <authorList>
            <person name="Kono N."/>
            <person name="Nakamura H."/>
            <person name="Ohtoshi R."/>
            <person name="Tomita M."/>
            <person name="Numata K."/>
            <person name="Arakawa K."/>
        </authorList>
    </citation>
    <scope>NUCLEOTIDE SEQUENCE [LARGE SCALE GENOMIC DNA]</scope>
</reference>
<dbReference type="PANTHER" id="PTHR12687">
    <property type="entry name" value="NUCLEOLAR COMPLEX 2 AND RAD4-RELATED"/>
    <property type="match status" value="1"/>
</dbReference>
<evidence type="ECO:0000256" key="4">
    <source>
        <dbReference type="SAM" id="MobiDB-lite"/>
    </source>
</evidence>